<proteinExistence type="predicted"/>
<organism evidence="2 3">
    <name type="scientific">Cladobotryum mycophilum</name>
    <dbReference type="NCBI Taxonomy" id="491253"/>
    <lineage>
        <taxon>Eukaryota</taxon>
        <taxon>Fungi</taxon>
        <taxon>Dikarya</taxon>
        <taxon>Ascomycota</taxon>
        <taxon>Pezizomycotina</taxon>
        <taxon>Sordariomycetes</taxon>
        <taxon>Hypocreomycetidae</taxon>
        <taxon>Hypocreales</taxon>
        <taxon>Hypocreaceae</taxon>
        <taxon>Cladobotryum</taxon>
    </lineage>
</organism>
<dbReference type="CDD" id="cd18186">
    <property type="entry name" value="BTB_POZ_ZBTB_KLHL-like"/>
    <property type="match status" value="1"/>
</dbReference>
<dbReference type="SUPFAM" id="SSF54695">
    <property type="entry name" value="POZ domain"/>
    <property type="match status" value="1"/>
</dbReference>
<keyword evidence="3" id="KW-1185">Reference proteome</keyword>
<reference evidence="2 3" key="1">
    <citation type="submission" date="2024-01" db="EMBL/GenBank/DDBJ databases">
        <title>Complete genome of Cladobotryum mycophilum ATHUM6906.</title>
        <authorList>
            <person name="Christinaki A.C."/>
            <person name="Myridakis A.I."/>
            <person name="Kouvelis V.N."/>
        </authorList>
    </citation>
    <scope>NUCLEOTIDE SEQUENCE [LARGE SCALE GENOMIC DNA]</scope>
    <source>
        <strain evidence="2 3">ATHUM6906</strain>
    </source>
</reference>
<name>A0ABR0SDK9_9HYPO</name>
<evidence type="ECO:0000313" key="2">
    <source>
        <dbReference type="EMBL" id="KAK5989880.1"/>
    </source>
</evidence>
<dbReference type="EMBL" id="JAVFKD010000014">
    <property type="protein sequence ID" value="KAK5989880.1"/>
    <property type="molecule type" value="Genomic_DNA"/>
</dbReference>
<dbReference type="PANTHER" id="PTHR47843:SF2">
    <property type="entry name" value="BTB DOMAIN-CONTAINING PROTEIN"/>
    <property type="match status" value="1"/>
</dbReference>
<dbReference type="Pfam" id="PF00651">
    <property type="entry name" value="BTB"/>
    <property type="match status" value="1"/>
</dbReference>
<sequence>MDPDPRVHKDKSLDLSGRSIQVIVGSEPPVTFSVHENLVCASSRFFKKALSGDWKEAEDGRVRLEGDSPDVFEIYLHWLYRRTLPVRIDSPGHEGNFEYLQLAKAYVLGDMLQADTFRDAAIDAIIKKATTKALDGATWFPVGNVIRYIYDNTVDTSKARRLLVDLYTHHGHGNWLCEWADAEDLPKEFLLELAVSLLDKRSSPNRAFVSGISTCEYHEHSQGECHTATTPKKP</sequence>
<feature type="domain" description="BTB" evidence="1">
    <location>
        <begin position="18"/>
        <end position="88"/>
    </location>
</feature>
<dbReference type="InterPro" id="IPR011333">
    <property type="entry name" value="SKP1/BTB/POZ_sf"/>
</dbReference>
<dbReference type="SMART" id="SM00225">
    <property type="entry name" value="BTB"/>
    <property type="match status" value="1"/>
</dbReference>
<dbReference type="InterPro" id="IPR000210">
    <property type="entry name" value="BTB/POZ_dom"/>
</dbReference>
<dbReference type="PANTHER" id="PTHR47843">
    <property type="entry name" value="BTB DOMAIN-CONTAINING PROTEIN-RELATED"/>
    <property type="match status" value="1"/>
</dbReference>
<protein>
    <recommendedName>
        <fullName evidence="1">BTB domain-containing protein</fullName>
    </recommendedName>
</protein>
<dbReference type="PROSITE" id="PS50097">
    <property type="entry name" value="BTB"/>
    <property type="match status" value="1"/>
</dbReference>
<accession>A0ABR0SDK9</accession>
<evidence type="ECO:0000313" key="3">
    <source>
        <dbReference type="Proteomes" id="UP001338125"/>
    </source>
</evidence>
<comment type="caution">
    <text evidence="2">The sequence shown here is derived from an EMBL/GenBank/DDBJ whole genome shotgun (WGS) entry which is preliminary data.</text>
</comment>
<dbReference type="Gene3D" id="3.30.710.10">
    <property type="entry name" value="Potassium Channel Kv1.1, Chain A"/>
    <property type="match status" value="1"/>
</dbReference>
<dbReference type="Proteomes" id="UP001338125">
    <property type="component" value="Unassembled WGS sequence"/>
</dbReference>
<gene>
    <name evidence="2" type="ORF">PT974_08142</name>
</gene>
<evidence type="ECO:0000259" key="1">
    <source>
        <dbReference type="PROSITE" id="PS50097"/>
    </source>
</evidence>